<organism evidence="1 2">
    <name type="scientific">Portunus trituberculatus</name>
    <name type="common">Swimming crab</name>
    <name type="synonym">Neptunus trituberculatus</name>
    <dbReference type="NCBI Taxonomy" id="210409"/>
    <lineage>
        <taxon>Eukaryota</taxon>
        <taxon>Metazoa</taxon>
        <taxon>Ecdysozoa</taxon>
        <taxon>Arthropoda</taxon>
        <taxon>Crustacea</taxon>
        <taxon>Multicrustacea</taxon>
        <taxon>Malacostraca</taxon>
        <taxon>Eumalacostraca</taxon>
        <taxon>Eucarida</taxon>
        <taxon>Decapoda</taxon>
        <taxon>Pleocyemata</taxon>
        <taxon>Brachyura</taxon>
        <taxon>Eubrachyura</taxon>
        <taxon>Portunoidea</taxon>
        <taxon>Portunidae</taxon>
        <taxon>Portuninae</taxon>
        <taxon>Portunus</taxon>
    </lineage>
</organism>
<accession>A0A5B7F172</accession>
<dbReference type="Proteomes" id="UP000324222">
    <property type="component" value="Unassembled WGS sequence"/>
</dbReference>
<gene>
    <name evidence="1" type="ORF">E2C01_032982</name>
</gene>
<sequence length="113" mass="13243">MSRKLYRRKISLTNWHVVSNIALKFDALIRFYELARHDISLYPKYQALVQDGTTYYAFDNPISVLTVTSRCAHFEQSRLSQESESPPQYDSTSSCGVETFCPHYEYMCSCSYW</sequence>
<name>A0A5B7F172_PORTR</name>
<dbReference type="AlphaFoldDB" id="A0A5B7F172"/>
<evidence type="ECO:0000313" key="1">
    <source>
        <dbReference type="EMBL" id="MPC39445.1"/>
    </source>
</evidence>
<proteinExistence type="predicted"/>
<evidence type="ECO:0000313" key="2">
    <source>
        <dbReference type="Proteomes" id="UP000324222"/>
    </source>
</evidence>
<protein>
    <submittedName>
        <fullName evidence="1">Uncharacterized protein</fullName>
    </submittedName>
</protein>
<dbReference type="EMBL" id="VSRR010004364">
    <property type="protein sequence ID" value="MPC39445.1"/>
    <property type="molecule type" value="Genomic_DNA"/>
</dbReference>
<keyword evidence="2" id="KW-1185">Reference proteome</keyword>
<comment type="caution">
    <text evidence="1">The sequence shown here is derived from an EMBL/GenBank/DDBJ whole genome shotgun (WGS) entry which is preliminary data.</text>
</comment>
<reference evidence="1 2" key="1">
    <citation type="submission" date="2019-05" db="EMBL/GenBank/DDBJ databases">
        <title>Another draft genome of Portunus trituberculatus and its Hox gene families provides insights of decapod evolution.</title>
        <authorList>
            <person name="Jeong J.-H."/>
            <person name="Song I."/>
            <person name="Kim S."/>
            <person name="Choi T."/>
            <person name="Kim D."/>
            <person name="Ryu S."/>
            <person name="Kim W."/>
        </authorList>
    </citation>
    <scope>NUCLEOTIDE SEQUENCE [LARGE SCALE GENOMIC DNA]</scope>
    <source>
        <tissue evidence="1">Muscle</tissue>
    </source>
</reference>